<dbReference type="PROSITE" id="PS51257">
    <property type="entry name" value="PROKAR_LIPOPROTEIN"/>
    <property type="match status" value="1"/>
</dbReference>
<feature type="transmembrane region" description="Helical" evidence="1">
    <location>
        <begin position="7"/>
        <end position="28"/>
    </location>
</feature>
<organism evidence="2 3">
    <name type="scientific">Ginsengibacter hankyongi</name>
    <dbReference type="NCBI Taxonomy" id="2607284"/>
    <lineage>
        <taxon>Bacteria</taxon>
        <taxon>Pseudomonadati</taxon>
        <taxon>Bacteroidota</taxon>
        <taxon>Chitinophagia</taxon>
        <taxon>Chitinophagales</taxon>
        <taxon>Chitinophagaceae</taxon>
        <taxon>Ginsengibacter</taxon>
    </lineage>
</organism>
<feature type="transmembrane region" description="Helical" evidence="1">
    <location>
        <begin position="103"/>
        <end position="125"/>
    </location>
</feature>
<feature type="transmembrane region" description="Helical" evidence="1">
    <location>
        <begin position="145"/>
        <end position="163"/>
    </location>
</feature>
<accession>A0A5J5IEB5</accession>
<comment type="caution">
    <text evidence="2">The sequence shown here is derived from an EMBL/GenBank/DDBJ whole genome shotgun (WGS) entry which is preliminary data.</text>
</comment>
<sequence>MQRFIQQWIRISLISLATVALLGCILRYKIAFSLPFVDQKYLLHAHSHFAFSGWITQALMTCLTGYLAKSPQAKIQKKYNVLLLANLITACGMLFSFPWEGYGIVSIIFSTLSIFVSYFFAVIYWHDLNKLPQKCIEHTWFKFAIVFNAVSSIGAFSLAFMMATKIMHPELYTAAIYFFLHFQYNGWFFFACMGLFTAYLSTQNINLKYMPFVLQLFAAAIVPVYFLSILWVEPSLWIYIIIVLSVTAQFVAFLLMVFMLRPYLKKIISQSPSIAVWLTAFATISLFIKLLLQMLSVIPSLNQMVYGFRPIVIGYLHLVFLGIITLFLLGYCILHNYIITSKAAIKGIYIFTAGIIINEVLLMLQGVYDLFYINIPYMSEMLLAAAIIMFTGVTFTVISQYKRIEYLDTSSALFTY</sequence>
<evidence type="ECO:0000313" key="3">
    <source>
        <dbReference type="Proteomes" id="UP000326903"/>
    </source>
</evidence>
<feature type="transmembrane region" description="Helical" evidence="1">
    <location>
        <begin position="380"/>
        <end position="398"/>
    </location>
</feature>
<keyword evidence="3" id="KW-1185">Reference proteome</keyword>
<evidence type="ECO:0000313" key="2">
    <source>
        <dbReference type="EMBL" id="KAA9038147.1"/>
    </source>
</evidence>
<dbReference type="Proteomes" id="UP000326903">
    <property type="component" value="Unassembled WGS sequence"/>
</dbReference>
<dbReference type="RefSeq" id="WP_150415707.1">
    <property type="nucleotide sequence ID" value="NZ_VYQF01000004.1"/>
</dbReference>
<feature type="transmembrane region" description="Helical" evidence="1">
    <location>
        <begin position="312"/>
        <end position="334"/>
    </location>
</feature>
<feature type="transmembrane region" description="Helical" evidence="1">
    <location>
        <begin position="272"/>
        <end position="292"/>
    </location>
</feature>
<keyword evidence="1" id="KW-0472">Membrane</keyword>
<dbReference type="AlphaFoldDB" id="A0A5J5IEB5"/>
<feature type="transmembrane region" description="Helical" evidence="1">
    <location>
        <begin position="175"/>
        <end position="200"/>
    </location>
</feature>
<keyword evidence="1" id="KW-0812">Transmembrane</keyword>
<feature type="transmembrane region" description="Helical" evidence="1">
    <location>
        <begin position="346"/>
        <end position="368"/>
    </location>
</feature>
<feature type="transmembrane region" description="Helical" evidence="1">
    <location>
        <begin position="48"/>
        <end position="67"/>
    </location>
</feature>
<feature type="transmembrane region" description="Helical" evidence="1">
    <location>
        <begin position="237"/>
        <end position="260"/>
    </location>
</feature>
<gene>
    <name evidence="2" type="ORF">FW778_15455</name>
</gene>
<feature type="transmembrane region" description="Helical" evidence="1">
    <location>
        <begin position="212"/>
        <end position="231"/>
    </location>
</feature>
<protein>
    <submittedName>
        <fullName evidence="2">Uncharacterized protein</fullName>
    </submittedName>
</protein>
<evidence type="ECO:0000256" key="1">
    <source>
        <dbReference type="SAM" id="Phobius"/>
    </source>
</evidence>
<dbReference type="EMBL" id="VYQF01000004">
    <property type="protein sequence ID" value="KAA9038147.1"/>
    <property type="molecule type" value="Genomic_DNA"/>
</dbReference>
<reference evidence="2 3" key="1">
    <citation type="submission" date="2019-09" db="EMBL/GenBank/DDBJ databases">
        <title>Draft genome sequence of Ginsengibacter sp. BR5-29.</title>
        <authorList>
            <person name="Im W.-T."/>
        </authorList>
    </citation>
    <scope>NUCLEOTIDE SEQUENCE [LARGE SCALE GENOMIC DNA]</scope>
    <source>
        <strain evidence="2 3">BR5-29</strain>
    </source>
</reference>
<proteinExistence type="predicted"/>
<feature type="transmembrane region" description="Helical" evidence="1">
    <location>
        <begin position="79"/>
        <end position="97"/>
    </location>
</feature>
<keyword evidence="1" id="KW-1133">Transmembrane helix</keyword>
<name>A0A5J5IEB5_9BACT</name>